<dbReference type="EMBL" id="PYFT01000001">
    <property type="protein sequence ID" value="PSR55174.1"/>
    <property type="molecule type" value="Genomic_DNA"/>
</dbReference>
<evidence type="ECO:0000313" key="1">
    <source>
        <dbReference type="EMBL" id="PSR55174.1"/>
    </source>
</evidence>
<name>A0A2T2YI38_9BACT</name>
<accession>A0A2T2YI38</accession>
<dbReference type="RefSeq" id="WP_106931352.1">
    <property type="nucleotide sequence ID" value="NZ_PYFT01000001.1"/>
</dbReference>
<comment type="caution">
    <text evidence="1">The sequence shown here is derived from an EMBL/GenBank/DDBJ whole genome shotgun (WGS) entry which is preliminary data.</text>
</comment>
<reference evidence="1 2" key="1">
    <citation type="submission" date="2018-03" db="EMBL/GenBank/DDBJ databases">
        <title>Adhaeribacter sp. HMF7605 Genome sequencing and assembly.</title>
        <authorList>
            <person name="Kang H."/>
            <person name="Kang J."/>
            <person name="Cha I."/>
            <person name="Kim H."/>
            <person name="Joh K."/>
        </authorList>
    </citation>
    <scope>NUCLEOTIDE SEQUENCE [LARGE SCALE GENOMIC DNA]</scope>
    <source>
        <strain evidence="1 2">HMF7605</strain>
    </source>
</reference>
<organism evidence="1 2">
    <name type="scientific">Adhaeribacter arboris</name>
    <dbReference type="NCBI Taxonomy" id="2072846"/>
    <lineage>
        <taxon>Bacteria</taxon>
        <taxon>Pseudomonadati</taxon>
        <taxon>Bacteroidota</taxon>
        <taxon>Cytophagia</taxon>
        <taxon>Cytophagales</taxon>
        <taxon>Hymenobacteraceae</taxon>
        <taxon>Adhaeribacter</taxon>
    </lineage>
</organism>
<dbReference type="InterPro" id="IPR025345">
    <property type="entry name" value="DUF4249"/>
</dbReference>
<sequence length="382" mass="44016">MRLKKGNFINCFIWLLWLLLSSCVEPYEPKVLRSVSKFLVVDGFINSQGITTIKLARTLNLTDTLNLPEPETKAQVQVEEENGAPYLLTEKNPGTYVSGKQTLHASRRYRLLIQTAAGTKYASAFVSVRPTPEIDSVSWRVESNGLQIYVDTHDPQNNTHYYRWEYENTWEFTPPYNSVLSYVIDTVLIRRDDIYHCWKTEISPRISISNSIKLSQDVIAQYPLLFLPAGSEKLRYRYSILVKQYAQTAEEYQYWEMLQKNTEQIGGLTDPLPSRLTGNIQNLTNPDEPVIGYIGAYSLREKRIFITNEELPQEWVYESGYSDCEEPFPIYLGDNIAAYLKAGKYIPLYPIARPGLIGYYIASQECTDCRLKGTNMKPDFWP</sequence>
<dbReference type="OrthoDB" id="1062680at2"/>
<gene>
    <name evidence="1" type="ORF">AHMF7605_17500</name>
</gene>
<protein>
    <submittedName>
        <fullName evidence="1">DUF4249 domain-containing protein</fullName>
    </submittedName>
</protein>
<keyword evidence="2" id="KW-1185">Reference proteome</keyword>
<evidence type="ECO:0000313" key="2">
    <source>
        <dbReference type="Proteomes" id="UP000240357"/>
    </source>
</evidence>
<dbReference type="PROSITE" id="PS51257">
    <property type="entry name" value="PROKAR_LIPOPROTEIN"/>
    <property type="match status" value="1"/>
</dbReference>
<proteinExistence type="predicted"/>
<dbReference type="Proteomes" id="UP000240357">
    <property type="component" value="Unassembled WGS sequence"/>
</dbReference>
<dbReference type="AlphaFoldDB" id="A0A2T2YI38"/>
<dbReference type="Pfam" id="PF14054">
    <property type="entry name" value="DUF4249"/>
    <property type="match status" value="1"/>
</dbReference>